<dbReference type="PANTHER" id="PTHR46663:SF3">
    <property type="entry name" value="SLL0267 PROTEIN"/>
    <property type="match status" value="1"/>
</dbReference>
<dbReference type="SUPFAM" id="SSF55073">
    <property type="entry name" value="Nucleotide cyclase"/>
    <property type="match status" value="1"/>
</dbReference>
<dbReference type="Pfam" id="PF13185">
    <property type="entry name" value="GAF_2"/>
    <property type="match status" value="1"/>
</dbReference>
<dbReference type="Proteomes" id="UP001197028">
    <property type="component" value="Unassembled WGS sequence"/>
</dbReference>
<dbReference type="Pfam" id="PF00990">
    <property type="entry name" value="GGDEF"/>
    <property type="match status" value="1"/>
</dbReference>
<dbReference type="RefSeq" id="WP_215864433.1">
    <property type="nucleotide sequence ID" value="NZ_JABELD010000109.1"/>
</dbReference>
<evidence type="ECO:0000313" key="5">
    <source>
        <dbReference type="Proteomes" id="UP001197028"/>
    </source>
</evidence>
<dbReference type="SMART" id="SM00267">
    <property type="entry name" value="GGDEF"/>
    <property type="match status" value="1"/>
</dbReference>
<feature type="domain" description="PAS" evidence="1">
    <location>
        <begin position="217"/>
        <end position="259"/>
    </location>
</feature>
<organism evidence="4 5">
    <name type="scientific">Acidithiobacillus concretivorus</name>
    <dbReference type="NCBI Taxonomy" id="3063952"/>
    <lineage>
        <taxon>Bacteria</taxon>
        <taxon>Pseudomonadati</taxon>
        <taxon>Pseudomonadota</taxon>
        <taxon>Acidithiobacillia</taxon>
        <taxon>Acidithiobacillales</taxon>
        <taxon>Acidithiobacillaceae</taxon>
        <taxon>Acidithiobacillus</taxon>
    </lineage>
</organism>
<protein>
    <submittedName>
        <fullName evidence="4">Diguanylate cyclase</fullName>
    </submittedName>
</protein>
<dbReference type="PANTHER" id="PTHR46663">
    <property type="entry name" value="DIGUANYLATE CYCLASE DGCT-RELATED"/>
    <property type="match status" value="1"/>
</dbReference>
<dbReference type="PROSITE" id="PS50887">
    <property type="entry name" value="GGDEF"/>
    <property type="match status" value="1"/>
</dbReference>
<evidence type="ECO:0000259" key="3">
    <source>
        <dbReference type="PROSITE" id="PS50887"/>
    </source>
</evidence>
<feature type="domain" description="PAC" evidence="2">
    <location>
        <begin position="288"/>
        <end position="342"/>
    </location>
</feature>
<dbReference type="Gene3D" id="3.30.450.40">
    <property type="match status" value="1"/>
</dbReference>
<dbReference type="InterPro" id="IPR003018">
    <property type="entry name" value="GAF"/>
</dbReference>
<dbReference type="SMART" id="SM00086">
    <property type="entry name" value="PAC"/>
    <property type="match status" value="1"/>
</dbReference>
<proteinExistence type="predicted"/>
<dbReference type="InterPro" id="IPR000700">
    <property type="entry name" value="PAS-assoc_C"/>
</dbReference>
<dbReference type="InterPro" id="IPR000160">
    <property type="entry name" value="GGDEF_dom"/>
</dbReference>
<dbReference type="InterPro" id="IPR001610">
    <property type="entry name" value="PAC"/>
</dbReference>
<dbReference type="Pfam" id="PF13426">
    <property type="entry name" value="PAS_9"/>
    <property type="match status" value="1"/>
</dbReference>
<sequence length="539" mass="60807">MSGDTPDPSAKNGHWRRVWVRLGLGGGLPSGASSFSAAHTRLQQYLAFSKAVGQVMEHTDQESILLESLCTLAVECTPVSLAWVCRVEPDNSMQTLAEAGDTAYLDSFAERRSGLPADHGPLFRVWQTQRPLFNEPFSEGPLRKAWQQNARPYQLRSMAVLPIHRDHQPWALLVLYDRDKRGFPQDCQVVLEGIARRVSEALEDWVGILRERVEREHQLLLGTALQAAEEGVVLTDADRRILYVNASFSRMTGYTLAEISRFGLHHLQGPRTDPRTLTEIDEALCGQGFFNGRLLNYRRDGQTFWNHLSIIPIYQRTGAISHYVGIQRDVTAEWLVREQLEYEACHDRLTGLGNRRALMDQVAVTLPRVQRGHGALAICMIDLDHFKPINDLYGHEAGDHVLRVVGRRLHAALRRSDYVARLGGDEFVLLIEGFNHFEELELILVKIEVTVNEPIHLQSGAVVGVRLSMGLCLYPSDYAGDFETLLRYADQALYQSKANKRQRTRYWELFVMEEASGEAISKGSAIHTQIDRSDADESG</sequence>
<name>A0ABS5ZT03_9PROT</name>
<dbReference type="Gene3D" id="3.30.450.20">
    <property type="entry name" value="PAS domain"/>
    <property type="match status" value="1"/>
</dbReference>
<dbReference type="InterPro" id="IPR052163">
    <property type="entry name" value="DGC-Regulatory_Protein"/>
</dbReference>
<dbReference type="NCBIfam" id="TIGR00254">
    <property type="entry name" value="GGDEF"/>
    <property type="match status" value="1"/>
</dbReference>
<dbReference type="InterPro" id="IPR029016">
    <property type="entry name" value="GAF-like_dom_sf"/>
</dbReference>
<dbReference type="SUPFAM" id="SSF55781">
    <property type="entry name" value="GAF domain-like"/>
    <property type="match status" value="1"/>
</dbReference>
<dbReference type="InterPro" id="IPR035965">
    <property type="entry name" value="PAS-like_dom_sf"/>
</dbReference>
<reference evidence="4 5" key="1">
    <citation type="journal article" date="2021" name="ISME J.">
        <title>Genomic evolution of the class Acidithiobacillia: deep-branching Proteobacteria living in extreme acidic conditions.</title>
        <authorList>
            <person name="Moya-Beltran A."/>
            <person name="Beard S."/>
            <person name="Rojas-Villalobos C."/>
            <person name="Issotta F."/>
            <person name="Gallardo Y."/>
            <person name="Ulloa R."/>
            <person name="Giaveno A."/>
            <person name="Degli Esposti M."/>
            <person name="Johnson D.B."/>
            <person name="Quatrini R."/>
        </authorList>
    </citation>
    <scope>NUCLEOTIDE SEQUENCE [LARGE SCALE GENOMIC DNA]</scope>
    <source>
        <strain evidence="4 5">ATCC 19703</strain>
    </source>
</reference>
<dbReference type="PROSITE" id="PS50112">
    <property type="entry name" value="PAS"/>
    <property type="match status" value="1"/>
</dbReference>
<evidence type="ECO:0000259" key="1">
    <source>
        <dbReference type="PROSITE" id="PS50112"/>
    </source>
</evidence>
<dbReference type="InterPro" id="IPR000014">
    <property type="entry name" value="PAS"/>
</dbReference>
<dbReference type="CDD" id="cd00130">
    <property type="entry name" value="PAS"/>
    <property type="match status" value="1"/>
</dbReference>
<dbReference type="InterPro" id="IPR043128">
    <property type="entry name" value="Rev_trsase/Diguanyl_cyclase"/>
</dbReference>
<dbReference type="SUPFAM" id="SSF55785">
    <property type="entry name" value="PYP-like sensor domain (PAS domain)"/>
    <property type="match status" value="1"/>
</dbReference>
<gene>
    <name evidence="4" type="ORF">HJG40_12210</name>
</gene>
<dbReference type="PROSITE" id="PS50113">
    <property type="entry name" value="PAC"/>
    <property type="match status" value="1"/>
</dbReference>
<dbReference type="InterPro" id="IPR029787">
    <property type="entry name" value="Nucleotide_cyclase"/>
</dbReference>
<feature type="domain" description="GGDEF" evidence="3">
    <location>
        <begin position="374"/>
        <end position="509"/>
    </location>
</feature>
<dbReference type="SMART" id="SM00065">
    <property type="entry name" value="GAF"/>
    <property type="match status" value="1"/>
</dbReference>
<accession>A0ABS5ZT03</accession>
<keyword evidence="5" id="KW-1185">Reference proteome</keyword>
<evidence type="ECO:0000259" key="2">
    <source>
        <dbReference type="PROSITE" id="PS50113"/>
    </source>
</evidence>
<comment type="caution">
    <text evidence="4">The sequence shown here is derived from an EMBL/GenBank/DDBJ whole genome shotgun (WGS) entry which is preliminary data.</text>
</comment>
<dbReference type="EMBL" id="JABELD010000109">
    <property type="protein sequence ID" value="MBU2739530.1"/>
    <property type="molecule type" value="Genomic_DNA"/>
</dbReference>
<dbReference type="NCBIfam" id="TIGR00229">
    <property type="entry name" value="sensory_box"/>
    <property type="match status" value="1"/>
</dbReference>
<evidence type="ECO:0000313" key="4">
    <source>
        <dbReference type="EMBL" id="MBU2739530.1"/>
    </source>
</evidence>
<dbReference type="Gene3D" id="3.30.70.270">
    <property type="match status" value="1"/>
</dbReference>
<dbReference type="CDD" id="cd01949">
    <property type="entry name" value="GGDEF"/>
    <property type="match status" value="1"/>
</dbReference>